<dbReference type="EMBL" id="FJUW01000013">
    <property type="protein sequence ID" value="CZS97890.1"/>
    <property type="molecule type" value="Genomic_DNA"/>
</dbReference>
<dbReference type="Gene3D" id="3.50.50.60">
    <property type="entry name" value="FAD/NAD(P)-binding domain"/>
    <property type="match status" value="2"/>
</dbReference>
<name>A0A1E1KIR9_9HELO</name>
<dbReference type="PANTHER" id="PTHR43872">
    <property type="entry name" value="MONOOXYGENASE, PUTATIVE (AFU_ORTHOLOGUE AFUA_8G02570)-RELATED"/>
    <property type="match status" value="1"/>
</dbReference>
<dbReference type="GO" id="GO:0004499">
    <property type="term" value="F:N,N-dimethylaniline monooxygenase activity"/>
    <property type="evidence" value="ECO:0007669"/>
    <property type="project" value="InterPro"/>
</dbReference>
<keyword evidence="3" id="KW-0274">FAD</keyword>
<evidence type="ECO:0000256" key="6">
    <source>
        <dbReference type="ARBA" id="ARBA00023033"/>
    </source>
</evidence>
<evidence type="ECO:0000256" key="5">
    <source>
        <dbReference type="ARBA" id="ARBA00023002"/>
    </source>
</evidence>
<reference evidence="8" key="1">
    <citation type="submission" date="2016-03" db="EMBL/GenBank/DDBJ databases">
        <authorList>
            <person name="Ploux O."/>
        </authorList>
    </citation>
    <scope>NUCLEOTIDE SEQUENCE [LARGE SCALE GENOMIC DNA]</scope>
    <source>
        <strain evidence="8">UK7</strain>
    </source>
</reference>
<accession>A0A1E1KIR9</accession>
<keyword evidence="6 7" id="KW-0503">Monooxygenase</keyword>
<comment type="cofactor">
    <cofactor evidence="1">
        <name>FAD</name>
        <dbReference type="ChEBI" id="CHEBI:57692"/>
    </cofactor>
</comment>
<dbReference type="InterPro" id="IPR051820">
    <property type="entry name" value="FAD-binding_MO"/>
</dbReference>
<dbReference type="Proteomes" id="UP000178129">
    <property type="component" value="Unassembled WGS sequence"/>
</dbReference>
<evidence type="ECO:0000256" key="2">
    <source>
        <dbReference type="ARBA" id="ARBA00022630"/>
    </source>
</evidence>
<keyword evidence="5" id="KW-0560">Oxidoreductase</keyword>
<dbReference type="AlphaFoldDB" id="A0A1E1KIR9"/>
<dbReference type="GO" id="GO:0050661">
    <property type="term" value="F:NADP binding"/>
    <property type="evidence" value="ECO:0007669"/>
    <property type="project" value="InterPro"/>
</dbReference>
<proteinExistence type="predicted"/>
<dbReference type="PANTHER" id="PTHR43872:SF1">
    <property type="entry name" value="MONOOXYGENASE, PUTATIVE (AFU_ORTHOLOGUE AFUA_8G02570)-RELATED"/>
    <property type="match status" value="1"/>
</dbReference>
<dbReference type="InterPro" id="IPR020946">
    <property type="entry name" value="Flavin_mOase-like"/>
</dbReference>
<evidence type="ECO:0000256" key="4">
    <source>
        <dbReference type="ARBA" id="ARBA00022857"/>
    </source>
</evidence>
<dbReference type="InParanoid" id="A0A1E1KIR9"/>
<keyword evidence="4" id="KW-0521">NADP</keyword>
<evidence type="ECO:0000313" key="7">
    <source>
        <dbReference type="EMBL" id="CZS97890.1"/>
    </source>
</evidence>
<protein>
    <submittedName>
        <fullName evidence="7">Related to monooxygenase</fullName>
    </submittedName>
</protein>
<evidence type="ECO:0000313" key="8">
    <source>
        <dbReference type="Proteomes" id="UP000178129"/>
    </source>
</evidence>
<dbReference type="Pfam" id="PF00743">
    <property type="entry name" value="FMO-like"/>
    <property type="match status" value="1"/>
</dbReference>
<dbReference type="FunFam" id="3.50.50.60:FF:000228">
    <property type="entry name" value="FAD-containing monooxygenase EthA"/>
    <property type="match status" value="1"/>
</dbReference>
<gene>
    <name evidence="7" type="ORF">RCO7_00006</name>
</gene>
<evidence type="ECO:0000256" key="3">
    <source>
        <dbReference type="ARBA" id="ARBA00022827"/>
    </source>
</evidence>
<keyword evidence="2" id="KW-0285">Flavoprotein</keyword>
<dbReference type="SUPFAM" id="SSF51905">
    <property type="entry name" value="FAD/NAD(P)-binding domain"/>
    <property type="match status" value="1"/>
</dbReference>
<dbReference type="InterPro" id="IPR036188">
    <property type="entry name" value="FAD/NAD-bd_sf"/>
</dbReference>
<dbReference type="GO" id="GO:0050660">
    <property type="term" value="F:flavin adenine dinucleotide binding"/>
    <property type="evidence" value="ECO:0007669"/>
    <property type="project" value="InterPro"/>
</dbReference>
<keyword evidence="8" id="KW-1185">Reference proteome</keyword>
<dbReference type="Pfam" id="PF13450">
    <property type="entry name" value="NAD_binding_8"/>
    <property type="match status" value="1"/>
</dbReference>
<organism evidence="7 8">
    <name type="scientific">Rhynchosporium graminicola</name>
    <dbReference type="NCBI Taxonomy" id="2792576"/>
    <lineage>
        <taxon>Eukaryota</taxon>
        <taxon>Fungi</taxon>
        <taxon>Dikarya</taxon>
        <taxon>Ascomycota</taxon>
        <taxon>Pezizomycotina</taxon>
        <taxon>Leotiomycetes</taxon>
        <taxon>Helotiales</taxon>
        <taxon>Ploettnerulaceae</taxon>
        <taxon>Rhynchosporium</taxon>
    </lineage>
</organism>
<comment type="caution">
    <text evidence="7">The sequence shown here is derived from an EMBL/GenBank/DDBJ whole genome shotgun (WGS) entry which is preliminary data.</text>
</comment>
<evidence type="ECO:0000256" key="1">
    <source>
        <dbReference type="ARBA" id="ARBA00001974"/>
    </source>
</evidence>
<sequence>MGSIQRDVSVDMDVIVVGAGISGINAGYRLQTELPGYKYTILEARNAIGGTWDFFRYPGIRSDSDLHTFGFAWRPWSGSNSIADGESIRKYICESAEAHGIDKKIRFHHKLLAADWSSKTQRWTLSVDADGEKTQMSARFVIFSTGYYDYDEPLKANIPGIDNFQGKTIHPQFWPEDFDHTGKKIVIIGSGATAITLLPNLADKAAHVTLLQRSPTYIVAIPAVDPMWTFIRKWLPTWLAHTIVRWKFLILPFLFYKFCRAFPNVARKVIRGGTEKELGPNSKIPFDPNFKPAYNPWEQRLCVCPDGDFFKAIHKGNADMVTDTIKNVTAHGIETDGGKMIDADVIITATGLKIKLAGGSKITVDGEIINVADKYVWRGVMVQDVPNAVVVIGYTNASWTLGSDATARLVCRILKKMDQSEDGVVTAAIEPGLKMNSSPMLNFSSTYIEKAKGTLPKSGDVAPWKPRSNYLTDNWIAGHGDLSKGLRYSPSLKKVN</sequence>